<dbReference type="Proteomes" id="UP000030403">
    <property type="component" value="Unassembled WGS sequence"/>
</dbReference>
<proteinExistence type="inferred from homology"/>
<keyword evidence="9" id="KW-0482">Metalloprotease</keyword>
<comment type="cofactor">
    <cofactor evidence="1">
        <name>Co(2+)</name>
        <dbReference type="ChEBI" id="CHEBI:48828"/>
    </cofactor>
</comment>
<dbReference type="GO" id="GO:0006508">
    <property type="term" value="P:proteolysis"/>
    <property type="evidence" value="ECO:0007669"/>
    <property type="project" value="UniProtKB-KW"/>
</dbReference>
<reference evidence="10 11" key="1">
    <citation type="submission" date="2013-08" db="EMBL/GenBank/DDBJ databases">
        <authorList>
            <person name="Huang J."/>
            <person name="Wang G."/>
        </authorList>
    </citation>
    <scope>NUCLEOTIDE SEQUENCE [LARGE SCALE GENOMIC DNA]</scope>
    <source>
        <strain evidence="10 11">BH030004</strain>
    </source>
</reference>
<evidence type="ECO:0000256" key="6">
    <source>
        <dbReference type="ARBA" id="ARBA00022670"/>
    </source>
</evidence>
<comment type="cofactor">
    <cofactor evidence="3">
        <name>Zn(2+)</name>
        <dbReference type="ChEBI" id="CHEBI:29105"/>
    </cofactor>
</comment>
<dbReference type="Gene3D" id="3.40.1830.10">
    <property type="entry name" value="Thermophilic metalloprotease (M29)"/>
    <property type="match status" value="1"/>
</dbReference>
<organism evidence="10 11">
    <name type="scientific">Pontibacillus marinus BH030004 = DSM 16465</name>
    <dbReference type="NCBI Taxonomy" id="1385511"/>
    <lineage>
        <taxon>Bacteria</taxon>
        <taxon>Bacillati</taxon>
        <taxon>Bacillota</taxon>
        <taxon>Bacilli</taxon>
        <taxon>Bacillales</taxon>
        <taxon>Bacillaceae</taxon>
        <taxon>Pontibacillus</taxon>
    </lineage>
</organism>
<evidence type="ECO:0000256" key="8">
    <source>
        <dbReference type="ARBA" id="ARBA00022801"/>
    </source>
</evidence>
<evidence type="ECO:0000256" key="7">
    <source>
        <dbReference type="ARBA" id="ARBA00022723"/>
    </source>
</evidence>
<keyword evidence="6" id="KW-0645">Protease</keyword>
<sequence length="371" mass="42019">MRDPRIQQLAQQVVHYSVSLQKGEKLLIENTGLQQELVSAIVEEAYKAEGLPFVSLKEPKVQRSLLQNADEEQMNVLAEHEASLMKQMDAYITIRSGDNISELADVPAEGMKLYNQTVGQKVHREWRVPHTKWCVLRFPNESMAQLANMSTEGFEDFYFNVCTLDYEKMSQAMDALVKRMEQTDKVRITGPNTDLQFSINGIPNVKCAGNLNIPDGEVYTAPVKDSVNGTIHYNTPSPYNGFTYEDVKLTFKDGKIVDATANDTERINKIFDTDEGARYVGEFAIGLNPYIQHPMKDILFDEKIDGSFHFTPGQCYDEAPNGNNSAIHWDMVMIQRPEYGGGEIYFDDVLIRKDGRFVVPDLEALNPENLK</sequence>
<evidence type="ECO:0000256" key="9">
    <source>
        <dbReference type="ARBA" id="ARBA00023049"/>
    </source>
</evidence>
<dbReference type="STRING" id="1385511.GCA_000425225_01294"/>
<dbReference type="RefSeq" id="WP_027445643.1">
    <property type="nucleotide sequence ID" value="NZ_AULJ01000013.1"/>
</dbReference>
<evidence type="ECO:0000313" key="10">
    <source>
        <dbReference type="EMBL" id="KGX83703.1"/>
    </source>
</evidence>
<evidence type="ECO:0000256" key="4">
    <source>
        <dbReference type="ARBA" id="ARBA00008236"/>
    </source>
</evidence>
<keyword evidence="8" id="KW-0378">Hydrolase</keyword>
<keyword evidence="7" id="KW-0479">Metal-binding</keyword>
<dbReference type="InterPro" id="IPR035097">
    <property type="entry name" value="M29_N-terminal"/>
</dbReference>
<dbReference type="SUPFAM" id="SSF144052">
    <property type="entry name" value="Thermophilic metalloprotease-like"/>
    <property type="match status" value="1"/>
</dbReference>
<gene>
    <name evidence="10" type="ORF">N783_01615</name>
</gene>
<dbReference type="eggNOG" id="COG2309">
    <property type="taxonomic scope" value="Bacteria"/>
</dbReference>
<dbReference type="GO" id="GO:0008237">
    <property type="term" value="F:metallopeptidase activity"/>
    <property type="evidence" value="ECO:0007669"/>
    <property type="project" value="UniProtKB-KW"/>
</dbReference>
<evidence type="ECO:0000256" key="1">
    <source>
        <dbReference type="ARBA" id="ARBA00001941"/>
    </source>
</evidence>
<comment type="similarity">
    <text evidence="4">Belongs to the peptidase M29 family.</text>
</comment>
<dbReference type="InterPro" id="IPR000787">
    <property type="entry name" value="Peptidase_M29"/>
</dbReference>
<dbReference type="OrthoDB" id="9803993at2"/>
<comment type="cofactor">
    <cofactor evidence="2">
        <name>Mg(2+)</name>
        <dbReference type="ChEBI" id="CHEBI:18420"/>
    </cofactor>
</comment>
<dbReference type="PANTHER" id="PTHR34448:SF1">
    <property type="entry name" value="BLL6088 PROTEIN"/>
    <property type="match status" value="1"/>
</dbReference>
<evidence type="ECO:0000256" key="3">
    <source>
        <dbReference type="ARBA" id="ARBA00001947"/>
    </source>
</evidence>
<dbReference type="GO" id="GO:0046872">
    <property type="term" value="F:metal ion binding"/>
    <property type="evidence" value="ECO:0007669"/>
    <property type="project" value="UniProtKB-KW"/>
</dbReference>
<dbReference type="Pfam" id="PF02073">
    <property type="entry name" value="Peptidase_M29"/>
    <property type="match status" value="1"/>
</dbReference>
<keyword evidence="11" id="KW-1185">Reference proteome</keyword>
<dbReference type="AlphaFoldDB" id="A0A0A5FXZ0"/>
<dbReference type="GO" id="GO:0004177">
    <property type="term" value="F:aminopeptidase activity"/>
    <property type="evidence" value="ECO:0007669"/>
    <property type="project" value="UniProtKB-KW"/>
</dbReference>
<comment type="caution">
    <text evidence="10">The sequence shown here is derived from an EMBL/GenBank/DDBJ whole genome shotgun (WGS) entry which is preliminary data.</text>
</comment>
<evidence type="ECO:0000313" key="11">
    <source>
        <dbReference type="Proteomes" id="UP000030403"/>
    </source>
</evidence>
<name>A0A0A5FXZ0_9BACI</name>
<dbReference type="PANTHER" id="PTHR34448">
    <property type="entry name" value="AMINOPEPTIDASE"/>
    <property type="match status" value="1"/>
</dbReference>
<protein>
    <submittedName>
        <fullName evidence="10">Aminopeptidase</fullName>
    </submittedName>
</protein>
<accession>A0A0A5FXZ0</accession>
<evidence type="ECO:0000256" key="5">
    <source>
        <dbReference type="ARBA" id="ARBA00022438"/>
    </source>
</evidence>
<dbReference type="EMBL" id="AVPF01000088">
    <property type="protein sequence ID" value="KGX83703.1"/>
    <property type="molecule type" value="Genomic_DNA"/>
</dbReference>
<evidence type="ECO:0000256" key="2">
    <source>
        <dbReference type="ARBA" id="ARBA00001946"/>
    </source>
</evidence>
<keyword evidence="5 10" id="KW-0031">Aminopeptidase</keyword>
<dbReference type="InterPro" id="IPR052170">
    <property type="entry name" value="M29_Exopeptidase"/>
</dbReference>